<dbReference type="RefSeq" id="WP_311555618.1">
    <property type="nucleotide sequence ID" value="NZ_JAVREJ010000004.1"/>
</dbReference>
<evidence type="ECO:0000256" key="1">
    <source>
        <dbReference type="ARBA" id="ARBA00005820"/>
    </source>
</evidence>
<name>A0ABU2NAB1_9PSEU</name>
<keyword evidence="7" id="KW-1185">Reference proteome</keyword>
<dbReference type="SUPFAM" id="SSF48452">
    <property type="entry name" value="TPR-like"/>
    <property type="match status" value="3"/>
</dbReference>
<dbReference type="InterPro" id="IPR051677">
    <property type="entry name" value="AfsR-DnrI-RedD_regulator"/>
</dbReference>
<dbReference type="EMBL" id="JAVREJ010000004">
    <property type="protein sequence ID" value="MDT0349599.1"/>
    <property type="molecule type" value="Genomic_DNA"/>
</dbReference>
<dbReference type="InterPro" id="IPR001867">
    <property type="entry name" value="OmpR/PhoB-type_DNA-bd"/>
</dbReference>
<dbReference type="SMART" id="SM01043">
    <property type="entry name" value="BTAD"/>
    <property type="match status" value="1"/>
</dbReference>
<dbReference type="InterPro" id="IPR016032">
    <property type="entry name" value="Sig_transdc_resp-reg_C-effctor"/>
</dbReference>
<proteinExistence type="inferred from homology"/>
<gene>
    <name evidence="6" type="ORF">RM445_08700</name>
</gene>
<evidence type="ECO:0000313" key="7">
    <source>
        <dbReference type="Proteomes" id="UP001183202"/>
    </source>
</evidence>
<dbReference type="InterPro" id="IPR005158">
    <property type="entry name" value="BTAD"/>
</dbReference>
<protein>
    <submittedName>
        <fullName evidence="6">AAA family ATPase</fullName>
    </submittedName>
</protein>
<dbReference type="Gene3D" id="1.25.40.10">
    <property type="entry name" value="Tetratricopeptide repeat domain"/>
    <property type="match status" value="2"/>
</dbReference>
<evidence type="ECO:0000256" key="2">
    <source>
        <dbReference type="ARBA" id="ARBA00023125"/>
    </source>
</evidence>
<dbReference type="Pfam" id="PF03704">
    <property type="entry name" value="BTAD"/>
    <property type="match status" value="1"/>
</dbReference>
<organism evidence="6 7">
    <name type="scientific">Pseudonocardia charpentierae</name>
    <dbReference type="NCBI Taxonomy" id="3075545"/>
    <lineage>
        <taxon>Bacteria</taxon>
        <taxon>Bacillati</taxon>
        <taxon>Actinomycetota</taxon>
        <taxon>Actinomycetes</taxon>
        <taxon>Pseudonocardiales</taxon>
        <taxon>Pseudonocardiaceae</taxon>
        <taxon>Pseudonocardia</taxon>
    </lineage>
</organism>
<dbReference type="Proteomes" id="UP001183202">
    <property type="component" value="Unassembled WGS sequence"/>
</dbReference>
<feature type="domain" description="Bacterial transcriptional activator" evidence="5">
    <location>
        <begin position="72"/>
        <end position="215"/>
    </location>
</feature>
<comment type="caution">
    <text evidence="6">The sequence shown here is derived from an EMBL/GenBank/DDBJ whole genome shotgun (WGS) entry which is preliminary data.</text>
</comment>
<dbReference type="Gene3D" id="3.40.50.300">
    <property type="entry name" value="P-loop containing nucleotide triphosphate hydrolases"/>
    <property type="match status" value="1"/>
</dbReference>
<dbReference type="Gene3D" id="1.10.10.10">
    <property type="entry name" value="Winged helix-like DNA-binding domain superfamily/Winged helix DNA-binding domain"/>
    <property type="match status" value="1"/>
</dbReference>
<feature type="domain" description="AAA+ ATPase" evidence="3">
    <location>
        <begin position="249"/>
        <end position="435"/>
    </location>
</feature>
<sequence>MLHVQLLGEITATRDGEQVLLSRPHRRLLAYLALHPGPHERDALAARFWPDAPTARANLRTAVWTLRRSLGADAVQATRTTVALAPVVRDVDELGTALERGEPTALDMLGAEPCAEFDDDWADAARAEHRRRCVTLLDARAAAAADPAGAVRWSARRCALTPLDEPAHRALFEHLAATGDRAGAMLAARELADRLRTELGVGPAPTTRALVARLCGPGAVPAASGAPMFGRSAELTTLTAAWSAARRGRGRVVVVTGEAGIGKTRLIRELARRADNAGARVAVGAGVDVGGEAPLAMWQELARALVAVVPQPPDRAGWPSELGRLAPDLTRGLGRHGEPPVVAAPELERLRVFDAVLRLVEWAAGGRPVLLVAEDVHRADRASIALCAHIGRRLAGMPVLFVLTRRDRPAHPEIDALLADLAGRGLDVAEVELGPLRGPEIAEVVRSVTDDVLPGPVVDDVVAAAEGNPLLAVESARATAAGSSAPPRSLRAVVRAALRGLPEPARALAEAIAAAGRTLTAAEIAALPATADAERQILDTGLAGRARGGLRYRHALLAEAARADLRDPEGTHLAVALAVEAGCAPGHGAARAAEVARHLQRAGRDDLAGPRWQRAARHARELGALPEATAFWTEAVLCDPDDGIARLELAEVHAWSGRTEAFEQEWEHALARLAPADRAAAWSRRGHIHKTVLCRPSASLAAYRRAAELLTPDTSVALRVTVLIGLAWSEASAGDAGRSGPLLAEAAALVPHPDDTTAAEIETARLSIAIRLGRFDGCEDVALRAADAVGRARRPDLAHVVWIQTACALTCAGDLGGALRAADRGVATTRDVPVLVLPNLAARAHLLSRLERHDEAGTTAAELLTTAERLDSAAMLAVARHDAGLVALAAGRYGAAVDLLGAALAGNASVSRPATRMALAEALAGCRDADAAGAELRRAVLEPVGPGDQPWALVPRMARAQGLVARARGDVPQARRRLAEAADGWRRLSRTGRAGHRTGEEFMASLVDLGRPPVVGLVEPDRELARVVAELVDLDELEGSCLDSS</sequence>
<evidence type="ECO:0000259" key="5">
    <source>
        <dbReference type="SMART" id="SM01043"/>
    </source>
</evidence>
<reference evidence="7" key="1">
    <citation type="submission" date="2023-07" db="EMBL/GenBank/DDBJ databases">
        <title>30 novel species of actinomycetes from the DSMZ collection.</title>
        <authorList>
            <person name="Nouioui I."/>
        </authorList>
    </citation>
    <scope>NUCLEOTIDE SEQUENCE [LARGE SCALE GENOMIC DNA]</scope>
    <source>
        <strain evidence="7">DSM 45834</strain>
    </source>
</reference>
<feature type="domain" description="OmpR/PhoB-type" evidence="4">
    <location>
        <begin position="16"/>
        <end position="84"/>
    </location>
</feature>
<accession>A0ABU2NAB1</accession>
<evidence type="ECO:0000313" key="6">
    <source>
        <dbReference type="EMBL" id="MDT0349599.1"/>
    </source>
</evidence>
<dbReference type="Pfam" id="PF13191">
    <property type="entry name" value="AAA_16"/>
    <property type="match status" value="1"/>
</dbReference>
<keyword evidence="2" id="KW-0238">DNA-binding</keyword>
<comment type="similarity">
    <text evidence="1">Belongs to the AfsR/DnrI/RedD regulatory family.</text>
</comment>
<dbReference type="SMART" id="SM00382">
    <property type="entry name" value="AAA"/>
    <property type="match status" value="1"/>
</dbReference>
<dbReference type="SUPFAM" id="SSF52540">
    <property type="entry name" value="P-loop containing nucleoside triphosphate hydrolases"/>
    <property type="match status" value="1"/>
</dbReference>
<dbReference type="SUPFAM" id="SSF46894">
    <property type="entry name" value="C-terminal effector domain of the bipartite response regulators"/>
    <property type="match status" value="1"/>
</dbReference>
<dbReference type="InterPro" id="IPR036388">
    <property type="entry name" value="WH-like_DNA-bd_sf"/>
</dbReference>
<dbReference type="SMART" id="SM00862">
    <property type="entry name" value="Trans_reg_C"/>
    <property type="match status" value="1"/>
</dbReference>
<dbReference type="InterPro" id="IPR041664">
    <property type="entry name" value="AAA_16"/>
</dbReference>
<dbReference type="InterPro" id="IPR003593">
    <property type="entry name" value="AAA+_ATPase"/>
</dbReference>
<dbReference type="InterPro" id="IPR011990">
    <property type="entry name" value="TPR-like_helical_dom_sf"/>
</dbReference>
<dbReference type="InterPro" id="IPR027417">
    <property type="entry name" value="P-loop_NTPase"/>
</dbReference>
<evidence type="ECO:0000259" key="4">
    <source>
        <dbReference type="SMART" id="SM00862"/>
    </source>
</evidence>
<evidence type="ECO:0000259" key="3">
    <source>
        <dbReference type="SMART" id="SM00382"/>
    </source>
</evidence>
<dbReference type="PANTHER" id="PTHR35807">
    <property type="entry name" value="TRANSCRIPTIONAL REGULATOR REDD-RELATED"/>
    <property type="match status" value="1"/>
</dbReference>